<organism evidence="2 3">
    <name type="scientific">Coccidioides immitis RMSCC 2394</name>
    <dbReference type="NCBI Taxonomy" id="404692"/>
    <lineage>
        <taxon>Eukaryota</taxon>
        <taxon>Fungi</taxon>
        <taxon>Dikarya</taxon>
        <taxon>Ascomycota</taxon>
        <taxon>Pezizomycotina</taxon>
        <taxon>Eurotiomycetes</taxon>
        <taxon>Eurotiomycetidae</taxon>
        <taxon>Onygenales</taxon>
        <taxon>Onygenaceae</taxon>
        <taxon>Coccidioides</taxon>
    </lineage>
</organism>
<accession>A0A0J6YKU1</accession>
<protein>
    <submittedName>
        <fullName evidence="2">Uncharacterized protein</fullName>
    </submittedName>
</protein>
<reference evidence="3" key="1">
    <citation type="journal article" date="2010" name="Genome Res.">
        <title>Population genomic sequencing of Coccidioides fungi reveals recent hybridization and transposon control.</title>
        <authorList>
            <person name="Neafsey D.E."/>
            <person name="Barker B.M."/>
            <person name="Sharpton T.J."/>
            <person name="Stajich J.E."/>
            <person name="Park D.J."/>
            <person name="Whiston E."/>
            <person name="Hung C.-Y."/>
            <person name="McMahan C."/>
            <person name="White J."/>
            <person name="Sykes S."/>
            <person name="Heiman D."/>
            <person name="Young S."/>
            <person name="Zeng Q."/>
            <person name="Abouelleil A."/>
            <person name="Aftuck L."/>
            <person name="Bessette D."/>
            <person name="Brown A."/>
            <person name="FitzGerald M."/>
            <person name="Lui A."/>
            <person name="Macdonald J.P."/>
            <person name="Priest M."/>
            <person name="Orbach M.J."/>
            <person name="Galgiani J.N."/>
            <person name="Kirkland T.N."/>
            <person name="Cole G.T."/>
            <person name="Birren B.W."/>
            <person name="Henn M.R."/>
            <person name="Taylor J.W."/>
            <person name="Rounsley S.D."/>
        </authorList>
    </citation>
    <scope>NUCLEOTIDE SEQUENCE [LARGE SCALE GENOMIC DNA]</scope>
    <source>
        <strain evidence="3">RMSCC 2394</strain>
    </source>
</reference>
<gene>
    <name evidence="2" type="ORF">CIRG_07218</name>
</gene>
<evidence type="ECO:0000256" key="1">
    <source>
        <dbReference type="SAM" id="MobiDB-lite"/>
    </source>
</evidence>
<name>A0A0J6YKU1_COCIT</name>
<evidence type="ECO:0000313" key="2">
    <source>
        <dbReference type="EMBL" id="KMP07538.1"/>
    </source>
</evidence>
<sequence>MPRGSKSGHERSNDDCANAETQLRRRSANIAISNRTGKNFCSDMRFQNLEIKFQEILSEYALNLFGLSHPFGAGRDYVIGGTGNEETKFREPFVCLELGRNHPSQR</sequence>
<dbReference type="AlphaFoldDB" id="A0A0J6YKU1"/>
<proteinExistence type="predicted"/>
<feature type="region of interest" description="Disordered" evidence="1">
    <location>
        <begin position="1"/>
        <end position="22"/>
    </location>
</feature>
<evidence type="ECO:0000313" key="3">
    <source>
        <dbReference type="Proteomes" id="UP000054565"/>
    </source>
</evidence>
<dbReference type="Proteomes" id="UP000054565">
    <property type="component" value="Unassembled WGS sequence"/>
</dbReference>
<dbReference type="EMBL" id="DS028097">
    <property type="protein sequence ID" value="KMP07538.1"/>
    <property type="molecule type" value="Genomic_DNA"/>
</dbReference>